<keyword evidence="3 6" id="KW-0285">Flavoprotein</keyword>
<gene>
    <name evidence="10" type="ORF">SAMN05444920_11639</name>
</gene>
<dbReference type="RefSeq" id="WP_103961475.1">
    <property type="nucleotide sequence ID" value="NZ_FNVT01000016.1"/>
</dbReference>
<dbReference type="Gene3D" id="1.20.140.10">
    <property type="entry name" value="Butyryl-CoA Dehydrogenase, subunit A, domain 3"/>
    <property type="match status" value="1"/>
</dbReference>
<dbReference type="GO" id="GO:0003995">
    <property type="term" value="F:acyl-CoA dehydrogenase activity"/>
    <property type="evidence" value="ECO:0007669"/>
    <property type="project" value="InterPro"/>
</dbReference>
<dbReference type="InterPro" id="IPR006089">
    <property type="entry name" value="Acyl-CoA_DH_CS"/>
</dbReference>
<dbReference type="PROSITE" id="PS00073">
    <property type="entry name" value="ACYL_COA_DH_2"/>
    <property type="match status" value="1"/>
</dbReference>
<dbReference type="InterPro" id="IPR009100">
    <property type="entry name" value="AcylCoA_DH/oxidase_NM_dom_sf"/>
</dbReference>
<evidence type="ECO:0000256" key="6">
    <source>
        <dbReference type="RuleBase" id="RU362125"/>
    </source>
</evidence>
<sequence>MQRDLFDEEHLLFRETVREFMTREVVPNHPQWEKDGIVPREVWKRAGELGMFGFSVPEEYGGAGITDFRYNAVIVEEIIRSAASGLGFSLHNDVMAPYIVELTNDEQKQRWLPGFVSGELITAIAMSEPGAGSDLQGIRTTAVRDGDHYRVSGQKTFITNGINADLVVVVAKTDPEAGARGTTLIVVERGMEGFGRGRNLEKVGMKAQDTAELFFDNVRVPVANRLGPNDGEGFFQLMHNLPQERLSIAVAAVAAAEVVLEQTIEYCKSRQAFGRSIGSFQNTRFVLAELATETDIARHYVDKCIVALNAGQLTAVDAAKAKWWTTELQTKVIDRCLQLHGGYGYMMEYPVAKAWLDSRVQTIYGGTTEIMKEIIGRSFGF</sequence>
<organism evidence="10 11">
    <name type="scientific">Nonomuraea solani</name>
    <dbReference type="NCBI Taxonomy" id="1144553"/>
    <lineage>
        <taxon>Bacteria</taxon>
        <taxon>Bacillati</taxon>
        <taxon>Actinomycetota</taxon>
        <taxon>Actinomycetes</taxon>
        <taxon>Streptosporangiales</taxon>
        <taxon>Streptosporangiaceae</taxon>
        <taxon>Nonomuraea</taxon>
    </lineage>
</organism>
<comment type="similarity">
    <text evidence="2 6">Belongs to the acyl-CoA dehydrogenase family.</text>
</comment>
<protein>
    <submittedName>
        <fullName evidence="10">Acyl-CoA dehydrogenase</fullName>
    </submittedName>
</protein>
<dbReference type="PIRSF" id="PIRSF016578">
    <property type="entry name" value="HsaA"/>
    <property type="match status" value="1"/>
</dbReference>
<dbReference type="Pfam" id="PF02771">
    <property type="entry name" value="Acyl-CoA_dh_N"/>
    <property type="match status" value="1"/>
</dbReference>
<keyword evidence="11" id="KW-1185">Reference proteome</keyword>
<dbReference type="InterPro" id="IPR037069">
    <property type="entry name" value="AcylCoA_DH/ox_N_sf"/>
</dbReference>
<evidence type="ECO:0000259" key="7">
    <source>
        <dbReference type="Pfam" id="PF00441"/>
    </source>
</evidence>
<evidence type="ECO:0000256" key="4">
    <source>
        <dbReference type="ARBA" id="ARBA00022827"/>
    </source>
</evidence>
<dbReference type="InterPro" id="IPR013786">
    <property type="entry name" value="AcylCoA_DH/ox_N"/>
</dbReference>
<dbReference type="OrthoDB" id="5241155at2"/>
<accession>A0A1H6ETN6</accession>
<evidence type="ECO:0000313" key="10">
    <source>
        <dbReference type="EMBL" id="SEH00305.1"/>
    </source>
</evidence>
<evidence type="ECO:0000256" key="5">
    <source>
        <dbReference type="ARBA" id="ARBA00023002"/>
    </source>
</evidence>
<comment type="cofactor">
    <cofactor evidence="1 6">
        <name>FAD</name>
        <dbReference type="ChEBI" id="CHEBI:57692"/>
    </cofactor>
</comment>
<dbReference type="EMBL" id="FNVT01000016">
    <property type="protein sequence ID" value="SEH00305.1"/>
    <property type="molecule type" value="Genomic_DNA"/>
</dbReference>
<evidence type="ECO:0000259" key="8">
    <source>
        <dbReference type="Pfam" id="PF02770"/>
    </source>
</evidence>
<dbReference type="PROSITE" id="PS00072">
    <property type="entry name" value="ACYL_COA_DH_1"/>
    <property type="match status" value="1"/>
</dbReference>
<dbReference type="SUPFAM" id="SSF56645">
    <property type="entry name" value="Acyl-CoA dehydrogenase NM domain-like"/>
    <property type="match status" value="1"/>
</dbReference>
<proteinExistence type="inferred from homology"/>
<dbReference type="Proteomes" id="UP000236732">
    <property type="component" value="Unassembled WGS sequence"/>
</dbReference>
<dbReference type="PANTHER" id="PTHR43884:SF12">
    <property type="entry name" value="ISOVALERYL-COA DEHYDROGENASE, MITOCHONDRIAL-RELATED"/>
    <property type="match status" value="1"/>
</dbReference>
<keyword evidence="5 6" id="KW-0560">Oxidoreductase</keyword>
<name>A0A1H6ETN6_9ACTN</name>
<dbReference type="Gene3D" id="1.10.540.10">
    <property type="entry name" value="Acyl-CoA dehydrogenase/oxidase, N-terminal domain"/>
    <property type="match status" value="1"/>
</dbReference>
<dbReference type="InterPro" id="IPR006091">
    <property type="entry name" value="Acyl-CoA_Oxase/DH_mid-dom"/>
</dbReference>
<dbReference type="FunFam" id="2.40.110.10:FF:000002">
    <property type="entry name" value="Acyl-CoA dehydrogenase fadE12"/>
    <property type="match status" value="1"/>
</dbReference>
<dbReference type="GO" id="GO:0050660">
    <property type="term" value="F:flavin adenine dinucleotide binding"/>
    <property type="evidence" value="ECO:0007669"/>
    <property type="project" value="InterPro"/>
</dbReference>
<dbReference type="InterPro" id="IPR009075">
    <property type="entry name" value="AcylCo_DH/oxidase_C"/>
</dbReference>
<evidence type="ECO:0000256" key="1">
    <source>
        <dbReference type="ARBA" id="ARBA00001974"/>
    </source>
</evidence>
<dbReference type="FunFam" id="1.10.540.10:FF:000009">
    <property type="entry name" value="Probable acyl-CoA dehydrogenase"/>
    <property type="match status" value="1"/>
</dbReference>
<dbReference type="InterPro" id="IPR046373">
    <property type="entry name" value="Acyl-CoA_Oxase/DH_mid-dom_sf"/>
</dbReference>
<keyword evidence="4 6" id="KW-0274">FAD</keyword>
<evidence type="ECO:0000256" key="3">
    <source>
        <dbReference type="ARBA" id="ARBA00022630"/>
    </source>
</evidence>
<reference evidence="10 11" key="1">
    <citation type="submission" date="2016-10" db="EMBL/GenBank/DDBJ databases">
        <authorList>
            <person name="de Groot N.N."/>
        </authorList>
    </citation>
    <scope>NUCLEOTIDE SEQUENCE [LARGE SCALE GENOMIC DNA]</scope>
    <source>
        <strain evidence="10 11">CGMCC 4.7037</strain>
    </source>
</reference>
<feature type="domain" description="Acyl-CoA oxidase/dehydrogenase middle" evidence="8">
    <location>
        <begin position="123"/>
        <end position="218"/>
    </location>
</feature>
<dbReference type="Gene3D" id="2.40.110.10">
    <property type="entry name" value="Butyryl-CoA Dehydrogenase, subunit A, domain 2"/>
    <property type="match status" value="1"/>
</dbReference>
<feature type="domain" description="Acyl-CoA dehydrogenase/oxidase N-terminal" evidence="9">
    <location>
        <begin position="8"/>
        <end position="119"/>
    </location>
</feature>
<dbReference type="Pfam" id="PF02770">
    <property type="entry name" value="Acyl-CoA_dh_M"/>
    <property type="match status" value="1"/>
</dbReference>
<evidence type="ECO:0000256" key="2">
    <source>
        <dbReference type="ARBA" id="ARBA00009347"/>
    </source>
</evidence>
<dbReference type="InterPro" id="IPR036250">
    <property type="entry name" value="AcylCo_DH-like_C"/>
</dbReference>
<dbReference type="FunFam" id="1.20.140.10:FF:000001">
    <property type="entry name" value="Acyl-CoA dehydrogenase"/>
    <property type="match status" value="1"/>
</dbReference>
<feature type="domain" description="Acyl-CoA dehydrogenase/oxidase C-terminal" evidence="7">
    <location>
        <begin position="231"/>
        <end position="378"/>
    </location>
</feature>
<dbReference type="PANTHER" id="PTHR43884">
    <property type="entry name" value="ACYL-COA DEHYDROGENASE"/>
    <property type="match status" value="1"/>
</dbReference>
<dbReference type="Pfam" id="PF00441">
    <property type="entry name" value="Acyl-CoA_dh_1"/>
    <property type="match status" value="1"/>
</dbReference>
<dbReference type="SUPFAM" id="SSF47203">
    <property type="entry name" value="Acyl-CoA dehydrogenase C-terminal domain-like"/>
    <property type="match status" value="1"/>
</dbReference>
<evidence type="ECO:0000259" key="9">
    <source>
        <dbReference type="Pfam" id="PF02771"/>
    </source>
</evidence>
<dbReference type="AlphaFoldDB" id="A0A1H6ETN6"/>
<evidence type="ECO:0000313" key="11">
    <source>
        <dbReference type="Proteomes" id="UP000236732"/>
    </source>
</evidence>